<evidence type="ECO:0008006" key="3">
    <source>
        <dbReference type="Google" id="ProtNLM"/>
    </source>
</evidence>
<name>A0A074VSM0_AURM1</name>
<gene>
    <name evidence="1" type="ORF">M437DRAFT_85138</name>
</gene>
<dbReference type="Proteomes" id="UP000030672">
    <property type="component" value="Unassembled WGS sequence"/>
</dbReference>
<proteinExistence type="predicted"/>
<dbReference type="AlphaFoldDB" id="A0A074VSM0"/>
<evidence type="ECO:0000313" key="1">
    <source>
        <dbReference type="EMBL" id="KEQ62239.1"/>
    </source>
</evidence>
<organism evidence="1 2">
    <name type="scientific">Aureobasidium melanogenum (strain CBS 110374)</name>
    <name type="common">Aureobasidium pullulans var. melanogenum</name>
    <dbReference type="NCBI Taxonomy" id="1043003"/>
    <lineage>
        <taxon>Eukaryota</taxon>
        <taxon>Fungi</taxon>
        <taxon>Dikarya</taxon>
        <taxon>Ascomycota</taxon>
        <taxon>Pezizomycotina</taxon>
        <taxon>Dothideomycetes</taxon>
        <taxon>Dothideomycetidae</taxon>
        <taxon>Dothideales</taxon>
        <taxon>Saccotheciaceae</taxon>
        <taxon>Aureobasidium</taxon>
    </lineage>
</organism>
<dbReference type="RefSeq" id="XP_040879262.1">
    <property type="nucleotide sequence ID" value="XM_041028245.1"/>
</dbReference>
<dbReference type="EMBL" id="KL584835">
    <property type="protein sequence ID" value="KEQ62239.1"/>
    <property type="molecule type" value="Genomic_DNA"/>
</dbReference>
<evidence type="ECO:0000313" key="2">
    <source>
        <dbReference type="Proteomes" id="UP000030672"/>
    </source>
</evidence>
<accession>A0A074VSM0</accession>
<dbReference type="GeneID" id="63921618"/>
<keyword evidence="2" id="KW-1185">Reference proteome</keyword>
<protein>
    <recommendedName>
        <fullName evidence="3">Fungal N-terminal domain-containing protein</fullName>
    </recommendedName>
</protein>
<dbReference type="HOGENOM" id="CLU_1008265_0_0_1"/>
<sequence length="337" mass="38532">MPALQHRHNTVNISESHLGASLTGSADACLEIGHQIKHSSDFGKSAACIQSELTKVADEFYGIRSAFQEIEQTWSHLTGQQLWTENATKTVKHAQHVAQDIAKALRDLVRQCDTWEVVVPDHFYYQLQAFEICLQRQQLVLTLLRMVLYVVSPYELPTYPYYGIRKSVEEMERERLKHGREQLVHAVRMRQEMQAKLSKIASLDPEYKDIDAVEFWEKISDTEGWPSPQTTMGNTTPTDDWSHVLHRDDGASGPMDYSFLPIPRAHPTKLIKRQQSKDTGDRTLEEMLDSFGEGRKLDGSWPIGGMDPRTRGLAMLVFHWTNAEVFVGVERKDLEPL</sequence>
<reference evidence="1 2" key="1">
    <citation type="journal article" date="2014" name="BMC Genomics">
        <title>Genome sequencing of four Aureobasidium pullulans varieties: biotechnological potential, stress tolerance, and description of new species.</title>
        <authorList>
            <person name="Gostin Ar C."/>
            <person name="Ohm R.A."/>
            <person name="Kogej T."/>
            <person name="Sonjak S."/>
            <person name="Turk M."/>
            <person name="Zajc J."/>
            <person name="Zalar P."/>
            <person name="Grube M."/>
            <person name="Sun H."/>
            <person name="Han J."/>
            <person name="Sharma A."/>
            <person name="Chiniquy J."/>
            <person name="Ngan C.Y."/>
            <person name="Lipzen A."/>
            <person name="Barry K."/>
            <person name="Grigoriev I.V."/>
            <person name="Gunde-Cimerman N."/>
        </authorList>
    </citation>
    <scope>NUCLEOTIDE SEQUENCE [LARGE SCALE GENOMIC DNA]</scope>
    <source>
        <strain evidence="1 2">CBS 110374</strain>
    </source>
</reference>